<reference evidence="4" key="1">
    <citation type="journal article" date="2019" name="Int. J. Syst. Evol. Microbiol.">
        <title>The Global Catalogue of Microorganisms (GCM) 10K type strain sequencing project: providing services to taxonomists for standard genome sequencing and annotation.</title>
        <authorList>
            <consortium name="The Broad Institute Genomics Platform"/>
            <consortium name="The Broad Institute Genome Sequencing Center for Infectious Disease"/>
            <person name="Wu L."/>
            <person name="Ma J."/>
        </authorList>
    </citation>
    <scope>NUCLEOTIDE SEQUENCE [LARGE SCALE GENOMIC DNA]</scope>
    <source>
        <strain evidence="4">CGMCC 1.7064</strain>
    </source>
</reference>
<feature type="region of interest" description="Disordered" evidence="1">
    <location>
        <begin position="461"/>
        <end position="484"/>
    </location>
</feature>
<feature type="region of interest" description="Disordered" evidence="1">
    <location>
        <begin position="1"/>
        <end position="27"/>
    </location>
</feature>
<dbReference type="Pfam" id="PF18096">
    <property type="entry name" value="Thump_like"/>
    <property type="match status" value="1"/>
</dbReference>
<organism evidence="3 4">
    <name type="scientific">Citricoccus zhacaiensis</name>
    <dbReference type="NCBI Taxonomy" id="489142"/>
    <lineage>
        <taxon>Bacteria</taxon>
        <taxon>Bacillati</taxon>
        <taxon>Actinomycetota</taxon>
        <taxon>Actinomycetes</taxon>
        <taxon>Micrococcales</taxon>
        <taxon>Micrococcaceae</taxon>
        <taxon>Citricoccus</taxon>
    </lineage>
</organism>
<dbReference type="InterPro" id="IPR029063">
    <property type="entry name" value="SAM-dependent_MTases_sf"/>
</dbReference>
<proteinExistence type="predicted"/>
<dbReference type="InterPro" id="IPR041497">
    <property type="entry name" value="Thump-like"/>
</dbReference>
<keyword evidence="4" id="KW-1185">Reference proteome</keyword>
<dbReference type="Gene3D" id="3.40.50.150">
    <property type="entry name" value="Vaccinia Virus protein VP39"/>
    <property type="match status" value="1"/>
</dbReference>
<protein>
    <recommendedName>
        <fullName evidence="2">THUMP-like domain-containing protein</fullName>
    </recommendedName>
</protein>
<name>A0ABQ2LZ72_9MICC</name>
<accession>A0ABQ2LZ72</accession>
<feature type="domain" description="THUMP-like" evidence="2">
    <location>
        <begin position="414"/>
        <end position="503"/>
    </location>
</feature>
<dbReference type="SUPFAM" id="SSF53335">
    <property type="entry name" value="S-adenosyl-L-methionine-dependent methyltransferases"/>
    <property type="match status" value="1"/>
</dbReference>
<comment type="caution">
    <text evidence="3">The sequence shown here is derived from an EMBL/GenBank/DDBJ whole genome shotgun (WGS) entry which is preliminary data.</text>
</comment>
<feature type="compositionally biased region" description="Low complexity" evidence="1">
    <location>
        <begin position="329"/>
        <end position="340"/>
    </location>
</feature>
<feature type="compositionally biased region" description="Basic and acidic residues" evidence="1">
    <location>
        <begin position="1"/>
        <end position="10"/>
    </location>
</feature>
<evidence type="ECO:0000313" key="4">
    <source>
        <dbReference type="Proteomes" id="UP000642509"/>
    </source>
</evidence>
<feature type="compositionally biased region" description="Gly residues" evidence="1">
    <location>
        <begin position="463"/>
        <end position="481"/>
    </location>
</feature>
<evidence type="ECO:0000313" key="3">
    <source>
        <dbReference type="EMBL" id="GGO45200.1"/>
    </source>
</evidence>
<feature type="region of interest" description="Disordered" evidence="1">
    <location>
        <begin position="304"/>
        <end position="347"/>
    </location>
</feature>
<evidence type="ECO:0000256" key="1">
    <source>
        <dbReference type="SAM" id="MobiDB-lite"/>
    </source>
</evidence>
<evidence type="ECO:0000259" key="2">
    <source>
        <dbReference type="Pfam" id="PF18096"/>
    </source>
</evidence>
<dbReference type="Proteomes" id="UP000642509">
    <property type="component" value="Unassembled WGS sequence"/>
</dbReference>
<gene>
    <name evidence="3" type="ORF">GCM10010977_17400</name>
</gene>
<dbReference type="EMBL" id="BMLQ01000004">
    <property type="protein sequence ID" value="GGO45200.1"/>
    <property type="molecule type" value="Genomic_DNA"/>
</dbReference>
<sequence>MASSSHDSHSTHSAPGGPARASATDSTQDDTVLMPVLTPEGWSLLNSLDGYRESEALALSTRLRGEGHAPELVAAVLTQLKFRSKAAAKFGPFAGHMVFTRAGLEQATRMSVAALHAGRFAAAGVGSVADLGCGIGADAMALAALDLEVTAVERDETVAAAATINLMPFPNASVVCADAEEWLAALDGASGDGAAATSARPGGFWLDPARRVVSSSGSSRVFDPEAFSPPLSFVERLADTGAPVGVKLGPALPHDSVPADCEAQWVSVDGSLTEAVLWFNALARPGVRRSALVLGGGSVATGGDRASGAGGAGPASSAEGVPAAGGAGPASSAEGGRSPAELSSAADFGDSPAVPVAGLEGLTDYLYEPDPAVIRAGLVADLIDREFTAVGGRLLDEHIAYFCADDAVDTPFATGYRVLEVMPYKVKGLRRWVKETGVTRLDIKKRGVDVTPEELRRLLMSGQGKGSKGGKGAGQGKGGKGAGRHATLVLTRIGEERVAVEVEPLPR</sequence>